<name>C9MMV5_9BACT</name>
<dbReference type="AlphaFoldDB" id="C9MMV5"/>
<accession>C9MMV5</accession>
<evidence type="ECO:0000313" key="2">
    <source>
        <dbReference type="EMBL" id="EEX19155.1"/>
    </source>
</evidence>
<comment type="caution">
    <text evidence="2">The sequence shown here is derived from an EMBL/GenBank/DDBJ whole genome shotgun (WGS) entry which is preliminary data.</text>
</comment>
<dbReference type="Proteomes" id="UP000003327">
    <property type="component" value="Unassembled WGS sequence"/>
</dbReference>
<dbReference type="HOGENOM" id="CLU_3010581_0_0_10"/>
<sequence length="56" mass="6406">MKKRLLPIKGTPSSLTPVRHSLPLEGSGEALGEVERGYNIRRKGKNEMLYKRKRMP</sequence>
<evidence type="ECO:0000313" key="3">
    <source>
        <dbReference type="Proteomes" id="UP000003327"/>
    </source>
</evidence>
<organism evidence="2 3">
    <name type="scientific">Prevotella veroralis F0319</name>
    <dbReference type="NCBI Taxonomy" id="649761"/>
    <lineage>
        <taxon>Bacteria</taxon>
        <taxon>Pseudomonadati</taxon>
        <taxon>Bacteroidota</taxon>
        <taxon>Bacteroidia</taxon>
        <taxon>Bacteroidales</taxon>
        <taxon>Prevotellaceae</taxon>
        <taxon>Prevotella</taxon>
    </lineage>
</organism>
<proteinExistence type="predicted"/>
<feature type="region of interest" description="Disordered" evidence="1">
    <location>
        <begin position="1"/>
        <end position="25"/>
    </location>
</feature>
<gene>
    <name evidence="2" type="ORF">HMPREF0973_00939</name>
</gene>
<keyword evidence="3" id="KW-1185">Reference proteome</keyword>
<protein>
    <submittedName>
        <fullName evidence="2">Uncharacterized protein</fullName>
    </submittedName>
</protein>
<dbReference type="EMBL" id="ACVA01000019">
    <property type="protein sequence ID" value="EEX19155.1"/>
    <property type="molecule type" value="Genomic_DNA"/>
</dbReference>
<evidence type="ECO:0000256" key="1">
    <source>
        <dbReference type="SAM" id="MobiDB-lite"/>
    </source>
</evidence>
<reference evidence="2 3" key="1">
    <citation type="submission" date="2009-09" db="EMBL/GenBank/DDBJ databases">
        <authorList>
            <person name="Weinstock G."/>
            <person name="Sodergren E."/>
            <person name="Clifton S."/>
            <person name="Fulton L."/>
            <person name="Fulton B."/>
            <person name="Courtney L."/>
            <person name="Fronick C."/>
            <person name="Harrison M."/>
            <person name="Strong C."/>
            <person name="Farmer C."/>
            <person name="Delahaunty K."/>
            <person name="Markovic C."/>
            <person name="Hall O."/>
            <person name="Minx P."/>
            <person name="Tomlinson C."/>
            <person name="Mitreva M."/>
            <person name="Nelson J."/>
            <person name="Hou S."/>
            <person name="Wollam A."/>
            <person name="Pepin K.H."/>
            <person name="Johnson M."/>
            <person name="Bhonagiri V."/>
            <person name="Nash W.E."/>
            <person name="Warren W."/>
            <person name="Chinwalla A."/>
            <person name="Mardis E.R."/>
            <person name="Wilson R.K."/>
        </authorList>
    </citation>
    <scope>NUCLEOTIDE SEQUENCE [LARGE SCALE GENOMIC DNA]</scope>
    <source>
        <strain evidence="2 3">F0319</strain>
    </source>
</reference>